<proteinExistence type="predicted"/>
<reference evidence="1" key="1">
    <citation type="submission" date="2020-05" db="EMBL/GenBank/DDBJ databases">
        <authorList>
            <person name="Chiriac C."/>
            <person name="Salcher M."/>
            <person name="Ghai R."/>
            <person name="Kavagutti S V."/>
        </authorList>
    </citation>
    <scope>NUCLEOTIDE SEQUENCE</scope>
</reference>
<name>A0A6J6RFN2_9ZZZZ</name>
<evidence type="ECO:0000313" key="1">
    <source>
        <dbReference type="EMBL" id="CAB4721909.1"/>
    </source>
</evidence>
<protein>
    <submittedName>
        <fullName evidence="1">Unannotated protein</fullName>
    </submittedName>
</protein>
<gene>
    <name evidence="1" type="ORF">UFOPK2659_00700</name>
</gene>
<organism evidence="1">
    <name type="scientific">freshwater metagenome</name>
    <dbReference type="NCBI Taxonomy" id="449393"/>
    <lineage>
        <taxon>unclassified sequences</taxon>
        <taxon>metagenomes</taxon>
        <taxon>ecological metagenomes</taxon>
    </lineage>
</organism>
<dbReference type="EMBL" id="CAEZYJ010000089">
    <property type="protein sequence ID" value="CAB4721909.1"/>
    <property type="molecule type" value="Genomic_DNA"/>
</dbReference>
<accession>A0A6J6RFN2</accession>
<dbReference type="AlphaFoldDB" id="A0A6J6RFN2"/>
<sequence>MLQFEISISLSVLLCKSAYSPKAFSLLNGESLLIQSSMESREVESFGQRVLDHNPTFASAAAFNKVKYSKL</sequence>